<name>A0A5J9UXZ1_9POAL</name>
<feature type="non-terminal residue" evidence="3">
    <location>
        <position position="1"/>
    </location>
</feature>
<sequence>MHDLHVLVAPKLCRLIFMVKCTDRFIDNGLCTKISIARVPKLEVLGYLDPSIHVLELGDTIIKAETNPSRATKLCSVKVLALKVQLGVPKEANVVISYLKCFPYVETLHVLSKVGELGSFDVKFWQQAGTIHCLRSTLRKLVLKNFQGKDTEFAFLKFVWERAKVLERVMINLADGNDAPSLEEVVCKLQAQVCAKRFRHRKSLLIVCTGGRKCTLEAASNLSVNDPFDI</sequence>
<dbReference type="Proteomes" id="UP000324897">
    <property type="component" value="Chromosome 1"/>
</dbReference>
<accession>A0A5J9UXZ1</accession>
<organism evidence="3 4">
    <name type="scientific">Eragrostis curvula</name>
    <name type="common">weeping love grass</name>
    <dbReference type="NCBI Taxonomy" id="38414"/>
    <lineage>
        <taxon>Eukaryota</taxon>
        <taxon>Viridiplantae</taxon>
        <taxon>Streptophyta</taxon>
        <taxon>Embryophyta</taxon>
        <taxon>Tracheophyta</taxon>
        <taxon>Spermatophyta</taxon>
        <taxon>Magnoliopsida</taxon>
        <taxon>Liliopsida</taxon>
        <taxon>Poales</taxon>
        <taxon>Poaceae</taxon>
        <taxon>PACMAD clade</taxon>
        <taxon>Chloridoideae</taxon>
        <taxon>Eragrostideae</taxon>
        <taxon>Eragrostidinae</taxon>
        <taxon>Eragrostis</taxon>
    </lineage>
</organism>
<proteinExistence type="predicted"/>
<reference evidence="3 4" key="1">
    <citation type="journal article" date="2019" name="Sci. Rep.">
        <title>A high-quality genome of Eragrostis curvula grass provides insights into Poaceae evolution and supports new strategies to enhance forage quality.</title>
        <authorList>
            <person name="Carballo J."/>
            <person name="Santos B.A.C.M."/>
            <person name="Zappacosta D."/>
            <person name="Garbus I."/>
            <person name="Selva J.P."/>
            <person name="Gallo C.A."/>
            <person name="Diaz A."/>
            <person name="Albertini E."/>
            <person name="Caccamo M."/>
            <person name="Echenique V."/>
        </authorList>
    </citation>
    <scope>NUCLEOTIDE SEQUENCE [LARGE SCALE GENOMIC DNA]</scope>
    <source>
        <strain evidence="4">cv. Victoria</strain>
        <tissue evidence="3">Leaf</tissue>
    </source>
</reference>
<comment type="caution">
    <text evidence="3">The sequence shown here is derived from an EMBL/GenBank/DDBJ whole genome shotgun (WGS) entry which is preliminary data.</text>
</comment>
<evidence type="ECO:0000313" key="4">
    <source>
        <dbReference type="Proteomes" id="UP000324897"/>
    </source>
</evidence>
<evidence type="ECO:0000259" key="1">
    <source>
        <dbReference type="Pfam" id="PF08387"/>
    </source>
</evidence>
<feature type="domain" description="F-box/LRR-repeat protein 15/At3g58940/PEG3-like LRR" evidence="2">
    <location>
        <begin position="2"/>
        <end position="110"/>
    </location>
</feature>
<dbReference type="InterPro" id="IPR055411">
    <property type="entry name" value="LRR_FXL15/At3g58940/PEG3-like"/>
</dbReference>
<dbReference type="InterPro" id="IPR055302">
    <property type="entry name" value="F-box_dom-containing"/>
</dbReference>
<dbReference type="PANTHER" id="PTHR32141:SF116">
    <property type="entry name" value="FBD DOMAIN-CONTAINING PROTEIN"/>
    <property type="match status" value="1"/>
</dbReference>
<dbReference type="PANTHER" id="PTHR32141">
    <property type="match status" value="1"/>
</dbReference>
<dbReference type="EMBL" id="RWGY01000011">
    <property type="protein sequence ID" value="TVU28151.1"/>
    <property type="molecule type" value="Genomic_DNA"/>
</dbReference>
<evidence type="ECO:0000313" key="3">
    <source>
        <dbReference type="EMBL" id="TVU28151.1"/>
    </source>
</evidence>
<dbReference type="OrthoDB" id="830605at2759"/>
<protein>
    <submittedName>
        <fullName evidence="3">Uncharacterized protein</fullName>
    </submittedName>
</protein>
<dbReference type="InterPro" id="IPR006566">
    <property type="entry name" value="FBD"/>
</dbReference>
<dbReference type="Pfam" id="PF08387">
    <property type="entry name" value="FBD"/>
    <property type="match status" value="1"/>
</dbReference>
<dbReference type="AlphaFoldDB" id="A0A5J9UXZ1"/>
<dbReference type="Pfam" id="PF24758">
    <property type="entry name" value="LRR_At5g56370"/>
    <property type="match status" value="1"/>
</dbReference>
<dbReference type="Gramene" id="TVU28151">
    <property type="protein sequence ID" value="TVU28151"/>
    <property type="gene ID" value="EJB05_19660"/>
</dbReference>
<gene>
    <name evidence="3" type="ORF">EJB05_19660</name>
</gene>
<keyword evidence="4" id="KW-1185">Reference proteome</keyword>
<feature type="domain" description="FBD" evidence="1">
    <location>
        <begin position="128"/>
        <end position="171"/>
    </location>
</feature>
<evidence type="ECO:0000259" key="2">
    <source>
        <dbReference type="Pfam" id="PF24758"/>
    </source>
</evidence>